<evidence type="ECO:0000256" key="1">
    <source>
        <dbReference type="ARBA" id="ARBA00004141"/>
    </source>
</evidence>
<feature type="transmembrane region" description="Helical" evidence="7">
    <location>
        <begin position="467"/>
        <end position="489"/>
    </location>
</feature>
<feature type="domain" description="Major facilitator superfamily (MFS) profile" evidence="8">
    <location>
        <begin position="47"/>
        <end position="491"/>
    </location>
</feature>
<dbReference type="AlphaFoldDB" id="A0A7R7VLC3"/>
<keyword evidence="4 7" id="KW-1133">Transmembrane helix</keyword>
<sequence>MSTTTGIRPDESMALKEFGGQSSGSEESQPLPDKPFSVFSSTSKCLIVFMGSIVSLLSPISSNIYLTALHPIAEDLHVSDAKVNITITTFMIFQAISPVFIATSSDAVGRRPAFLLCLILYITSNVGLALQTDYASLLGLRCLQSAGSSPTIALASSVAADIAASKNRGVFLGIVSSLQIVGPALSPVFGGLLTQHFGWHAIFWFLASLTVVIAIPVLLFFPETARNVVHDGSIPPPWWGRSVKQILSKNRHWTSADKSPNSSGKGSRLTNPLPILLFILTDVESIFVLLLIAQSYCGIYALMIGIPSLMYENYSYNSEQTGYLFLAWSAGTVLSSFTSGPILDWLYRREAGKRRMDSKLDIQDVPDFPIERLRLQFALPLLALSGGCMIIYGWLLEYRYSVVFVYILEVVFGYWAQAIHQMGITLLMDIHPNSTAAAAASANLVRCLLGAGISACTIPLMQRMGTGWFHTFAALAFALGGIPLVWWLSSRGVQLRETRRVKEGT</sequence>
<dbReference type="GO" id="GO:0022857">
    <property type="term" value="F:transmembrane transporter activity"/>
    <property type="evidence" value="ECO:0007669"/>
    <property type="project" value="InterPro"/>
</dbReference>
<feature type="transmembrane region" description="Helical" evidence="7">
    <location>
        <begin position="275"/>
        <end position="303"/>
    </location>
</feature>
<feature type="transmembrane region" description="Helical" evidence="7">
    <location>
        <begin position="46"/>
        <end position="69"/>
    </location>
</feature>
<dbReference type="PROSITE" id="PS50850">
    <property type="entry name" value="MFS"/>
    <property type="match status" value="1"/>
</dbReference>
<feature type="region of interest" description="Disordered" evidence="6">
    <location>
        <begin position="1"/>
        <end position="33"/>
    </location>
</feature>
<feature type="transmembrane region" description="Helical" evidence="7">
    <location>
        <begin position="113"/>
        <end position="131"/>
    </location>
</feature>
<dbReference type="PANTHER" id="PTHR23502:SF51">
    <property type="entry name" value="QUINIDINE RESISTANCE PROTEIN 1-RELATED"/>
    <property type="match status" value="1"/>
</dbReference>
<gene>
    <name evidence="9" type="ORF">ACHE_30804A</name>
</gene>
<evidence type="ECO:0000313" key="10">
    <source>
        <dbReference type="Proteomes" id="UP000637239"/>
    </source>
</evidence>
<evidence type="ECO:0000256" key="4">
    <source>
        <dbReference type="ARBA" id="ARBA00022989"/>
    </source>
</evidence>
<protein>
    <recommendedName>
        <fullName evidence="8">Major facilitator superfamily (MFS) profile domain-containing protein</fullName>
    </recommendedName>
</protein>
<dbReference type="Proteomes" id="UP000637239">
    <property type="component" value="Chromosome 3"/>
</dbReference>
<feature type="transmembrane region" description="Helical" evidence="7">
    <location>
        <begin position="323"/>
        <end position="347"/>
    </location>
</feature>
<dbReference type="PANTHER" id="PTHR23502">
    <property type="entry name" value="MAJOR FACILITATOR SUPERFAMILY"/>
    <property type="match status" value="1"/>
</dbReference>
<dbReference type="FunFam" id="1.20.1720.10:FF:000009">
    <property type="entry name" value="MFS multidrug transporter"/>
    <property type="match status" value="1"/>
</dbReference>
<keyword evidence="2" id="KW-0813">Transport</keyword>
<evidence type="ECO:0000256" key="6">
    <source>
        <dbReference type="SAM" id="MobiDB-lite"/>
    </source>
</evidence>
<feature type="transmembrane region" description="Helical" evidence="7">
    <location>
        <begin position="170"/>
        <end position="189"/>
    </location>
</feature>
<dbReference type="RefSeq" id="XP_043135339.1">
    <property type="nucleotide sequence ID" value="XM_043277462.1"/>
</dbReference>
<keyword evidence="10" id="KW-1185">Reference proteome</keyword>
<dbReference type="Pfam" id="PF07690">
    <property type="entry name" value="MFS_1"/>
    <property type="match status" value="1"/>
</dbReference>
<dbReference type="Gene3D" id="1.20.1720.10">
    <property type="entry name" value="Multidrug resistance protein D"/>
    <property type="match status" value="1"/>
</dbReference>
<dbReference type="EMBL" id="AP024418">
    <property type="protein sequence ID" value="BCR86817.1"/>
    <property type="molecule type" value="Genomic_DNA"/>
</dbReference>
<dbReference type="InterPro" id="IPR011701">
    <property type="entry name" value="MFS"/>
</dbReference>
<feature type="transmembrane region" description="Helical" evidence="7">
    <location>
        <begin position="377"/>
        <end position="394"/>
    </location>
</feature>
<dbReference type="GO" id="GO:0005886">
    <property type="term" value="C:plasma membrane"/>
    <property type="evidence" value="ECO:0007669"/>
    <property type="project" value="TreeGrafter"/>
</dbReference>
<reference evidence="9" key="1">
    <citation type="submission" date="2021-01" db="EMBL/GenBank/DDBJ databases">
        <authorList>
            <consortium name="Aspergillus chevalieri M1 genome sequencing consortium"/>
            <person name="Kazuki M."/>
            <person name="Futagami T."/>
        </authorList>
    </citation>
    <scope>NUCLEOTIDE SEQUENCE</scope>
    <source>
        <strain evidence="9">M1</strain>
    </source>
</reference>
<evidence type="ECO:0000256" key="7">
    <source>
        <dbReference type="SAM" id="Phobius"/>
    </source>
</evidence>
<feature type="transmembrane region" description="Helical" evidence="7">
    <location>
        <begin position="400"/>
        <end position="416"/>
    </location>
</feature>
<feature type="compositionally biased region" description="Low complexity" evidence="6">
    <location>
        <begin position="19"/>
        <end position="29"/>
    </location>
</feature>
<keyword evidence="3 7" id="KW-0812">Transmembrane</keyword>
<accession>A0A7R7VLC3</accession>
<proteinExistence type="predicted"/>
<reference evidence="9" key="2">
    <citation type="submission" date="2021-02" db="EMBL/GenBank/DDBJ databases">
        <title>Aspergillus chevalieri M1 genome sequence.</title>
        <authorList>
            <person name="Kadooka C."/>
            <person name="Mori K."/>
            <person name="Futagami T."/>
        </authorList>
    </citation>
    <scope>NUCLEOTIDE SEQUENCE</scope>
    <source>
        <strain evidence="9">M1</strain>
    </source>
</reference>
<dbReference type="SUPFAM" id="SSF103473">
    <property type="entry name" value="MFS general substrate transporter"/>
    <property type="match status" value="1"/>
</dbReference>
<keyword evidence="5 7" id="KW-0472">Membrane</keyword>
<comment type="subcellular location">
    <subcellularLocation>
        <location evidence="1">Membrane</location>
        <topology evidence="1">Multi-pass membrane protein</topology>
    </subcellularLocation>
</comment>
<evidence type="ECO:0000256" key="3">
    <source>
        <dbReference type="ARBA" id="ARBA00022692"/>
    </source>
</evidence>
<dbReference type="GeneID" id="66981176"/>
<evidence type="ECO:0000256" key="2">
    <source>
        <dbReference type="ARBA" id="ARBA00022448"/>
    </source>
</evidence>
<evidence type="ECO:0000313" key="9">
    <source>
        <dbReference type="EMBL" id="BCR86817.1"/>
    </source>
</evidence>
<dbReference type="Gene3D" id="1.20.1250.20">
    <property type="entry name" value="MFS general substrate transporter like domains"/>
    <property type="match status" value="1"/>
</dbReference>
<dbReference type="InterPro" id="IPR020846">
    <property type="entry name" value="MFS_dom"/>
</dbReference>
<name>A0A7R7VLC3_ASPCH</name>
<feature type="transmembrane region" description="Helical" evidence="7">
    <location>
        <begin position="81"/>
        <end position="101"/>
    </location>
</feature>
<evidence type="ECO:0000259" key="8">
    <source>
        <dbReference type="PROSITE" id="PS50850"/>
    </source>
</evidence>
<dbReference type="InterPro" id="IPR036259">
    <property type="entry name" value="MFS_trans_sf"/>
</dbReference>
<organism evidence="9 10">
    <name type="scientific">Aspergillus chevalieri</name>
    <name type="common">Eurotium chevalieri</name>
    <dbReference type="NCBI Taxonomy" id="182096"/>
    <lineage>
        <taxon>Eukaryota</taxon>
        <taxon>Fungi</taxon>
        <taxon>Dikarya</taxon>
        <taxon>Ascomycota</taxon>
        <taxon>Pezizomycotina</taxon>
        <taxon>Eurotiomycetes</taxon>
        <taxon>Eurotiomycetidae</taxon>
        <taxon>Eurotiales</taxon>
        <taxon>Aspergillaceae</taxon>
        <taxon>Aspergillus</taxon>
        <taxon>Aspergillus subgen. Aspergillus</taxon>
    </lineage>
</organism>
<feature type="transmembrane region" description="Helical" evidence="7">
    <location>
        <begin position="201"/>
        <end position="221"/>
    </location>
</feature>
<dbReference type="KEGG" id="ache:ACHE_30804A"/>
<evidence type="ECO:0000256" key="5">
    <source>
        <dbReference type="ARBA" id="ARBA00023136"/>
    </source>
</evidence>